<evidence type="ECO:0000256" key="2">
    <source>
        <dbReference type="SAM" id="MobiDB-lite"/>
    </source>
</evidence>
<feature type="domain" description="Gfo/Idh/MocA-like oxidoreductase C-terminal" evidence="4">
    <location>
        <begin position="142"/>
        <end position="426"/>
    </location>
</feature>
<sequence>MTRRRYAVAGTGNRARMYLGALAGEHRADGELVALCEPNPTRASYYSTLHEFSVPRYDPDDLEQLIADHQVDRVVVTSPDHTHADMVSRALRAGADVVVEKPLTTTTAGIAEITDAVQETGRDLVTTFNYRYAPRNSELRRVLAAGEIGQVLSVHFEWVLDTSHGADYFRRWHREKARSGGLLVHKSSHHFDLVNWWIGAVPVRVYAAGGLMFYGPDGAGASGAGPRPDRGSSGAANDPWSLDLRSDPRLQALYLDAEHHDGYRRDQDPFAPGISIEDDLAVMVHYDSGAMLTYSLTAHGPWEGYRVVVNGSAGRAELDVVERSYVPLETGGRVVDPSATAMDEIDGVRPVGGRLVVQRHWERAREVEIPRGTGGHGGGDAILLQDVFRPGQRPDPLGQRAGALDGVRAVAVGIAGNRSLATGQAVRIGDLDLDLGIELR</sequence>
<feature type="region of interest" description="Disordered" evidence="2">
    <location>
        <begin position="222"/>
        <end position="241"/>
    </location>
</feature>
<dbReference type="PANTHER" id="PTHR43377">
    <property type="entry name" value="BILIVERDIN REDUCTASE A"/>
    <property type="match status" value="1"/>
</dbReference>
<feature type="domain" description="Gfo/Idh/MocA-like oxidoreductase N-terminal" evidence="3">
    <location>
        <begin position="5"/>
        <end position="124"/>
    </location>
</feature>
<dbReference type="AlphaFoldDB" id="A0A7M1SSF2"/>
<evidence type="ECO:0000256" key="1">
    <source>
        <dbReference type="ARBA" id="ARBA00010928"/>
    </source>
</evidence>
<evidence type="ECO:0000313" key="6">
    <source>
        <dbReference type="Proteomes" id="UP000593758"/>
    </source>
</evidence>
<dbReference type="InterPro" id="IPR051450">
    <property type="entry name" value="Gfo/Idh/MocA_Oxidoreductases"/>
</dbReference>
<gene>
    <name evidence="5" type="ORF">IM660_18095</name>
</gene>
<dbReference type="InterPro" id="IPR000683">
    <property type="entry name" value="Gfo/Idh/MocA-like_OxRdtase_N"/>
</dbReference>
<dbReference type="Proteomes" id="UP000593758">
    <property type="component" value="Chromosome"/>
</dbReference>
<reference evidence="5 6" key="1">
    <citation type="submission" date="2020-10" db="EMBL/GenBank/DDBJ databases">
        <title>Haloactinobacterium sp. RN3S43, a bacterium isolated from saline soil.</title>
        <authorList>
            <person name="Sun J.-Q."/>
        </authorList>
    </citation>
    <scope>NUCLEOTIDE SEQUENCE [LARGE SCALE GENOMIC DNA]</scope>
    <source>
        <strain evidence="5 6">RN3S43</strain>
    </source>
</reference>
<dbReference type="InterPro" id="IPR036291">
    <property type="entry name" value="NAD(P)-bd_dom_sf"/>
</dbReference>
<organism evidence="5 6">
    <name type="scientific">Ruania alkalisoli</name>
    <dbReference type="NCBI Taxonomy" id="2779775"/>
    <lineage>
        <taxon>Bacteria</taxon>
        <taxon>Bacillati</taxon>
        <taxon>Actinomycetota</taxon>
        <taxon>Actinomycetes</taxon>
        <taxon>Micrococcales</taxon>
        <taxon>Ruaniaceae</taxon>
        <taxon>Ruania</taxon>
    </lineage>
</organism>
<dbReference type="InterPro" id="IPR004104">
    <property type="entry name" value="Gfo/Idh/MocA-like_OxRdtase_C"/>
</dbReference>
<dbReference type="RefSeq" id="WP_193497155.1">
    <property type="nucleotide sequence ID" value="NZ_CP063169.1"/>
</dbReference>
<proteinExistence type="inferred from homology"/>
<accession>A0A7M1SSF2</accession>
<dbReference type="SUPFAM" id="SSF55347">
    <property type="entry name" value="Glyceraldehyde-3-phosphate dehydrogenase-like, C-terminal domain"/>
    <property type="match status" value="1"/>
</dbReference>
<dbReference type="KEGG" id="halt:IM660_18095"/>
<name>A0A7M1SSF2_9MICO</name>
<protein>
    <submittedName>
        <fullName evidence="5">Gfo/Idh/MocA family oxidoreductase</fullName>
    </submittedName>
</protein>
<evidence type="ECO:0000259" key="3">
    <source>
        <dbReference type="Pfam" id="PF01408"/>
    </source>
</evidence>
<dbReference type="PANTHER" id="PTHR43377:SF2">
    <property type="entry name" value="BINDING ROSSMANN FOLD OXIDOREDUCTASE, PUTATIVE (AFU_ORTHOLOGUE AFUA_4G00560)-RELATED"/>
    <property type="match status" value="1"/>
</dbReference>
<dbReference type="EMBL" id="CP063169">
    <property type="protein sequence ID" value="QOR70476.1"/>
    <property type="molecule type" value="Genomic_DNA"/>
</dbReference>
<comment type="similarity">
    <text evidence="1">Belongs to the Gfo/Idh/MocA family.</text>
</comment>
<keyword evidence="6" id="KW-1185">Reference proteome</keyword>
<dbReference type="GO" id="GO:0000166">
    <property type="term" value="F:nucleotide binding"/>
    <property type="evidence" value="ECO:0007669"/>
    <property type="project" value="InterPro"/>
</dbReference>
<dbReference type="Pfam" id="PF01408">
    <property type="entry name" value="GFO_IDH_MocA"/>
    <property type="match status" value="1"/>
</dbReference>
<evidence type="ECO:0000313" key="5">
    <source>
        <dbReference type="EMBL" id="QOR70476.1"/>
    </source>
</evidence>
<dbReference type="Gene3D" id="3.30.360.10">
    <property type="entry name" value="Dihydrodipicolinate Reductase, domain 2"/>
    <property type="match status" value="1"/>
</dbReference>
<dbReference type="Gene3D" id="3.40.50.720">
    <property type="entry name" value="NAD(P)-binding Rossmann-like Domain"/>
    <property type="match status" value="1"/>
</dbReference>
<dbReference type="SUPFAM" id="SSF51735">
    <property type="entry name" value="NAD(P)-binding Rossmann-fold domains"/>
    <property type="match status" value="1"/>
</dbReference>
<dbReference type="Pfam" id="PF02894">
    <property type="entry name" value="GFO_IDH_MocA_C"/>
    <property type="match status" value="1"/>
</dbReference>
<evidence type="ECO:0000259" key="4">
    <source>
        <dbReference type="Pfam" id="PF02894"/>
    </source>
</evidence>